<reference evidence="1" key="1">
    <citation type="submission" date="2022-09" db="EMBL/GenBank/DDBJ databases">
        <title>Fusarium specimens isolated from Avocado Roots.</title>
        <authorList>
            <person name="Stajich J."/>
            <person name="Roper C."/>
            <person name="Heimlech-Rivalta G."/>
        </authorList>
    </citation>
    <scope>NUCLEOTIDE SEQUENCE</scope>
    <source>
        <strain evidence="1">CF00095</strain>
    </source>
</reference>
<accession>A0ABQ8RJ83</accession>
<comment type="caution">
    <text evidence="1">The sequence shown here is derived from an EMBL/GenBank/DDBJ whole genome shotgun (WGS) entry which is preliminary data.</text>
</comment>
<dbReference type="EMBL" id="JAOQBH010000005">
    <property type="protein sequence ID" value="KAJ4136372.1"/>
    <property type="molecule type" value="Genomic_DNA"/>
</dbReference>
<organism evidence="1 2">
    <name type="scientific">Fusarium equiseti</name>
    <name type="common">Fusarium scirpi</name>
    <dbReference type="NCBI Taxonomy" id="61235"/>
    <lineage>
        <taxon>Eukaryota</taxon>
        <taxon>Fungi</taxon>
        <taxon>Dikarya</taxon>
        <taxon>Ascomycota</taxon>
        <taxon>Pezizomycotina</taxon>
        <taxon>Sordariomycetes</taxon>
        <taxon>Hypocreomycetidae</taxon>
        <taxon>Hypocreales</taxon>
        <taxon>Nectriaceae</taxon>
        <taxon>Fusarium</taxon>
        <taxon>Fusarium incarnatum-equiseti species complex</taxon>
    </lineage>
</organism>
<gene>
    <name evidence="1" type="ORF">NW768_003985</name>
</gene>
<name>A0ABQ8RJ83_FUSEQ</name>
<evidence type="ECO:0000313" key="1">
    <source>
        <dbReference type="EMBL" id="KAJ4136372.1"/>
    </source>
</evidence>
<sequence length="498" mass="58039">MKRPDHGQLARELEKAIRGDGVPSLLDDSDCQAALVRGIRLHYDFAMSEPVERLAYSMPIVARTRNARRIMSNDIPERMAAEEQPYCIWHPDIATEDTYRSLVSKHHDMKYQVGRACAAAGYHALWKELDILPDITIAEEARESGTDGGKLIYEEIMEFKYRYAIMDDCKRTIELWDYQCPAYLNGDTEVRWKLAARKGIRGWVPDLQPCIEEDKHICLKDEDVEERHSILTEEEVKLLYSPLPQDLPTVKKTLLIQMAAHDGNIERYARLANSGRALTELDQDCIVRGILHHTMFGRWWADQIKNNTIYAQASPTWEFQRAILARRIMLNDLALLEEKDGWERKPYIIWWPLKPNETFLEMLAENVPKMKREIAAAAIACNYVGLYKLLDPEPSWHLWVIGDEFSQNPFFREDQERRAKERGVEIENGWYENIAYPELAKTREVTIIDERDEHKTIRDCVEKRTIRGRYEKILDTNLVQRKAWHGVGNVSQDPRSIC</sequence>
<protein>
    <submittedName>
        <fullName evidence="1">Uncharacterized protein</fullName>
    </submittedName>
</protein>
<proteinExistence type="predicted"/>
<evidence type="ECO:0000313" key="2">
    <source>
        <dbReference type="Proteomes" id="UP001152024"/>
    </source>
</evidence>
<keyword evidence="2" id="KW-1185">Reference proteome</keyword>
<dbReference type="Proteomes" id="UP001152024">
    <property type="component" value="Unassembled WGS sequence"/>
</dbReference>